<dbReference type="PROSITE" id="PS50966">
    <property type="entry name" value="ZF_SWIM"/>
    <property type="match status" value="1"/>
</dbReference>
<evidence type="ECO:0000256" key="1">
    <source>
        <dbReference type="PROSITE-ProRule" id="PRU00325"/>
    </source>
</evidence>
<dbReference type="AlphaFoldDB" id="A0A444Z1G0"/>
<keyword evidence="4" id="KW-1185">Reference proteome</keyword>
<reference evidence="3 4" key="1">
    <citation type="submission" date="2019-01" db="EMBL/GenBank/DDBJ databases">
        <title>Sequencing of cultivated peanut Arachis hypogaea provides insights into genome evolution and oil improvement.</title>
        <authorList>
            <person name="Chen X."/>
        </authorList>
    </citation>
    <scope>NUCLEOTIDE SEQUENCE [LARGE SCALE GENOMIC DNA]</scope>
    <source>
        <strain evidence="4">cv. Fuhuasheng</strain>
        <tissue evidence="3">Leaves</tissue>
    </source>
</reference>
<evidence type="ECO:0000313" key="3">
    <source>
        <dbReference type="EMBL" id="RYR08006.1"/>
    </source>
</evidence>
<dbReference type="EMBL" id="SDMP01000015">
    <property type="protein sequence ID" value="RYR08006.1"/>
    <property type="molecule type" value="Genomic_DNA"/>
</dbReference>
<keyword evidence="1" id="KW-0863">Zinc-finger</keyword>
<protein>
    <recommendedName>
        <fullName evidence="2">SWIM-type domain-containing protein</fullName>
    </recommendedName>
</protein>
<dbReference type="Proteomes" id="UP000289738">
    <property type="component" value="Chromosome B05"/>
</dbReference>
<comment type="caution">
    <text evidence="3">The sequence shown here is derived from an EMBL/GenBank/DDBJ whole genome shotgun (WGS) entry which is preliminary data.</text>
</comment>
<dbReference type="GO" id="GO:0008270">
    <property type="term" value="F:zinc ion binding"/>
    <property type="evidence" value="ECO:0007669"/>
    <property type="project" value="UniProtKB-KW"/>
</dbReference>
<sequence length="398" mass="46526">MDDRVILKLYYLGHILLQTSERVKFVCENLLDIIIPFTLSFEELKDVICQKMHSQNLGEYHISVFGGFVQFQTKYVTDEASMQEIFSVYLESRSRISLYIEFEQSAEDLDIELEDYNSDGEEEFESNYEVVDSGVDEGQDDNTMATDVADVANVLANQHPFEEPTFMQLLNLEVMHAPEFSQYINTAEFPILTDGKFTMGMKFSSREAVIKAMKDYTILRESNFLIKFKAPYLQKLIVNIGYSRTRAAGNIQVSCFDKQNEVFEVREIPNGVEYAVDLHRQWCECSEFQVDRLPCRHLDWQLYVHDVYKMDQVRRVYRARFRPLGNPTTWPLYHGPRFVGNLFLRRVAKDRPRMTRFLNEMDTRILRGLRRCKQYGAEDHSHSRCHQRRGASAGPATQ</sequence>
<evidence type="ECO:0000259" key="2">
    <source>
        <dbReference type="PROSITE" id="PS50966"/>
    </source>
</evidence>
<evidence type="ECO:0000313" key="4">
    <source>
        <dbReference type="Proteomes" id="UP000289738"/>
    </source>
</evidence>
<feature type="domain" description="SWIM-type" evidence="2">
    <location>
        <begin position="274"/>
        <end position="306"/>
    </location>
</feature>
<proteinExistence type="predicted"/>
<dbReference type="Pfam" id="PF04434">
    <property type="entry name" value="SWIM"/>
    <property type="match status" value="1"/>
</dbReference>
<keyword evidence="1" id="KW-0862">Zinc</keyword>
<keyword evidence="1" id="KW-0479">Metal-binding</keyword>
<gene>
    <name evidence="3" type="ORF">Ahy_B05g075529</name>
</gene>
<dbReference type="InterPro" id="IPR007527">
    <property type="entry name" value="Znf_SWIM"/>
</dbReference>
<organism evidence="3 4">
    <name type="scientific">Arachis hypogaea</name>
    <name type="common">Peanut</name>
    <dbReference type="NCBI Taxonomy" id="3818"/>
    <lineage>
        <taxon>Eukaryota</taxon>
        <taxon>Viridiplantae</taxon>
        <taxon>Streptophyta</taxon>
        <taxon>Embryophyta</taxon>
        <taxon>Tracheophyta</taxon>
        <taxon>Spermatophyta</taxon>
        <taxon>Magnoliopsida</taxon>
        <taxon>eudicotyledons</taxon>
        <taxon>Gunneridae</taxon>
        <taxon>Pentapetalae</taxon>
        <taxon>rosids</taxon>
        <taxon>fabids</taxon>
        <taxon>Fabales</taxon>
        <taxon>Fabaceae</taxon>
        <taxon>Papilionoideae</taxon>
        <taxon>50 kb inversion clade</taxon>
        <taxon>dalbergioids sensu lato</taxon>
        <taxon>Dalbergieae</taxon>
        <taxon>Pterocarpus clade</taxon>
        <taxon>Arachis</taxon>
    </lineage>
</organism>
<name>A0A444Z1G0_ARAHY</name>
<accession>A0A444Z1G0</accession>